<dbReference type="Proteomes" id="UP000690515">
    <property type="component" value="Unassembled WGS sequence"/>
</dbReference>
<reference evidence="3 4" key="1">
    <citation type="submission" date="2021-04" db="EMBL/GenBank/DDBJ databases">
        <authorList>
            <person name="Pira H."/>
            <person name="Risdian C."/>
            <person name="Wink J."/>
        </authorList>
    </citation>
    <scope>NUCLEOTIDE SEQUENCE [LARGE SCALE GENOMIC DNA]</scope>
    <source>
        <strain evidence="3 4">WH53</strain>
    </source>
</reference>
<dbReference type="SMART" id="SM00271">
    <property type="entry name" value="DnaJ"/>
    <property type="match status" value="1"/>
</dbReference>
<dbReference type="Pfam" id="PF12339">
    <property type="entry name" value="DNAJ_related"/>
    <property type="match status" value="1"/>
</dbReference>
<dbReference type="EMBL" id="JAGSOY010000059">
    <property type="protein sequence ID" value="MBU2713057.1"/>
    <property type="molecule type" value="Genomic_DNA"/>
</dbReference>
<gene>
    <name evidence="3" type="ORF">KCG35_18475</name>
</gene>
<evidence type="ECO:0000313" key="4">
    <source>
        <dbReference type="Proteomes" id="UP000690515"/>
    </source>
</evidence>
<proteinExistence type="predicted"/>
<evidence type="ECO:0000313" key="3">
    <source>
        <dbReference type="EMBL" id="MBU2713057.1"/>
    </source>
</evidence>
<dbReference type="SUPFAM" id="SSF46565">
    <property type="entry name" value="Chaperone J-domain"/>
    <property type="match status" value="1"/>
</dbReference>
<dbReference type="InterPro" id="IPR021059">
    <property type="entry name" value="DnaJ-related_N"/>
</dbReference>
<dbReference type="RefSeq" id="WP_215821279.1">
    <property type="nucleotide sequence ID" value="NZ_JAGSOY010000059.1"/>
</dbReference>
<evidence type="ECO:0000259" key="2">
    <source>
        <dbReference type="PROSITE" id="PS50076"/>
    </source>
</evidence>
<accession>A0ABS5ZG71</accession>
<dbReference type="Gene3D" id="1.10.287.110">
    <property type="entry name" value="DnaJ domain"/>
    <property type="match status" value="1"/>
</dbReference>
<protein>
    <submittedName>
        <fullName evidence="3">DnaJ domain-containing protein</fullName>
    </submittedName>
</protein>
<dbReference type="InterPro" id="IPR036869">
    <property type="entry name" value="J_dom_sf"/>
</dbReference>
<organism evidence="3 4">
    <name type="scientific">Zooshikella harenae</name>
    <dbReference type="NCBI Taxonomy" id="2827238"/>
    <lineage>
        <taxon>Bacteria</taxon>
        <taxon>Pseudomonadati</taxon>
        <taxon>Pseudomonadota</taxon>
        <taxon>Gammaproteobacteria</taxon>
        <taxon>Oceanospirillales</taxon>
        <taxon>Zooshikellaceae</taxon>
        <taxon>Zooshikella</taxon>
    </lineage>
</organism>
<dbReference type="PROSITE" id="PS50076">
    <property type="entry name" value="DNAJ_2"/>
    <property type="match status" value="1"/>
</dbReference>
<comment type="caution">
    <text evidence="3">The sequence shown here is derived from an EMBL/GenBank/DDBJ whole genome shotgun (WGS) entry which is preliminary data.</text>
</comment>
<dbReference type="InterPro" id="IPR001623">
    <property type="entry name" value="DnaJ_domain"/>
</dbReference>
<sequence length="195" mass="22527">MPENPLKATIQTILYQCSGPISEHQLICELKARQLISDTSTLDSLYYIHFLVMNALYQLQTELLDQAWYLSISPLEINLLRTCTSSTDNALAEDVGGCLLRDYYLDWRNLEGVNREGLQKLMDQFWYRFAAWDQRSDALTVLGLNCTAQWQDIQLAYRKKAAELHPDKGGDAVRFREVRTAYEVLARTYKKGKHL</sequence>
<keyword evidence="4" id="KW-1185">Reference proteome</keyword>
<dbReference type="CDD" id="cd06257">
    <property type="entry name" value="DnaJ"/>
    <property type="match status" value="1"/>
</dbReference>
<feature type="domain" description="J" evidence="2">
    <location>
        <begin position="137"/>
        <end position="195"/>
    </location>
</feature>
<name>A0ABS5ZG71_9GAMM</name>
<keyword evidence="1" id="KW-0143">Chaperone</keyword>
<dbReference type="Pfam" id="PF00226">
    <property type="entry name" value="DnaJ"/>
    <property type="match status" value="1"/>
</dbReference>
<evidence type="ECO:0000256" key="1">
    <source>
        <dbReference type="ARBA" id="ARBA00023186"/>
    </source>
</evidence>